<accession>A0A2P5E1C8</accession>
<name>A0A2P5E1C8_TREOI</name>
<dbReference type="InParanoid" id="A0A2P5E1C8"/>
<proteinExistence type="predicted"/>
<dbReference type="AlphaFoldDB" id="A0A2P5E1C8"/>
<reference evidence="2" key="1">
    <citation type="submission" date="2016-06" db="EMBL/GenBank/DDBJ databases">
        <title>Parallel loss of symbiosis genes in relatives of nitrogen-fixing non-legume Parasponia.</title>
        <authorList>
            <person name="Van Velzen R."/>
            <person name="Holmer R."/>
            <person name="Bu F."/>
            <person name="Rutten L."/>
            <person name="Van Zeijl A."/>
            <person name="Liu W."/>
            <person name="Santuari L."/>
            <person name="Cao Q."/>
            <person name="Sharma T."/>
            <person name="Shen D."/>
            <person name="Roswanjaya Y."/>
            <person name="Wardhani T."/>
            <person name="Kalhor M.S."/>
            <person name="Jansen J."/>
            <person name="Van den Hoogen J."/>
            <person name="Gungor B."/>
            <person name="Hartog M."/>
            <person name="Hontelez J."/>
            <person name="Verver J."/>
            <person name="Yang W.-C."/>
            <person name="Schijlen E."/>
            <person name="Repin R."/>
            <person name="Schilthuizen M."/>
            <person name="Schranz E."/>
            <person name="Heidstra R."/>
            <person name="Miyata K."/>
            <person name="Fedorova E."/>
            <person name="Kohlen W."/>
            <person name="Bisseling T."/>
            <person name="Smit S."/>
            <person name="Geurts R."/>
        </authorList>
    </citation>
    <scope>NUCLEOTIDE SEQUENCE [LARGE SCALE GENOMIC DNA]</scope>
    <source>
        <strain evidence="2">cv. RG33-2</strain>
    </source>
</reference>
<organism evidence="1 2">
    <name type="scientific">Trema orientale</name>
    <name type="common">Charcoal tree</name>
    <name type="synonym">Celtis orientalis</name>
    <dbReference type="NCBI Taxonomy" id="63057"/>
    <lineage>
        <taxon>Eukaryota</taxon>
        <taxon>Viridiplantae</taxon>
        <taxon>Streptophyta</taxon>
        <taxon>Embryophyta</taxon>
        <taxon>Tracheophyta</taxon>
        <taxon>Spermatophyta</taxon>
        <taxon>Magnoliopsida</taxon>
        <taxon>eudicotyledons</taxon>
        <taxon>Gunneridae</taxon>
        <taxon>Pentapetalae</taxon>
        <taxon>rosids</taxon>
        <taxon>fabids</taxon>
        <taxon>Rosales</taxon>
        <taxon>Cannabaceae</taxon>
        <taxon>Trema</taxon>
    </lineage>
</organism>
<sequence length="133" mass="15197">MGYGYPRILNWKSSHSPHYEDLETNVFESKKADRPVCVGNEEFKQPEDRHVVEQEDDASQQCIQSENRVHVDKVNENIEVSKGEEYQDIKMESYAGFIDSLNSDTIDDVIRSTYATKNTDESKAIIPYIGSSS</sequence>
<evidence type="ECO:0000313" key="2">
    <source>
        <dbReference type="Proteomes" id="UP000237000"/>
    </source>
</evidence>
<dbReference type="Proteomes" id="UP000237000">
    <property type="component" value="Unassembled WGS sequence"/>
</dbReference>
<evidence type="ECO:0000313" key="1">
    <source>
        <dbReference type="EMBL" id="PON79332.1"/>
    </source>
</evidence>
<keyword evidence="2" id="KW-1185">Reference proteome</keyword>
<dbReference type="EMBL" id="JXTC01000236">
    <property type="protein sequence ID" value="PON79332.1"/>
    <property type="molecule type" value="Genomic_DNA"/>
</dbReference>
<comment type="caution">
    <text evidence="1">The sequence shown here is derived from an EMBL/GenBank/DDBJ whole genome shotgun (WGS) entry which is preliminary data.</text>
</comment>
<protein>
    <submittedName>
        <fullName evidence="1">Uncharacterized protein</fullName>
    </submittedName>
</protein>
<dbReference type="OrthoDB" id="10405655at2759"/>
<gene>
    <name evidence="1" type="ORF">TorRG33x02_236140</name>
</gene>